<proteinExistence type="inferred from homology"/>
<evidence type="ECO:0000256" key="2">
    <source>
        <dbReference type="ARBA" id="ARBA00005442"/>
    </source>
</evidence>
<accession>A0A1V4HCQ1</accession>
<organism evidence="4 5">
    <name type="scientific">Paenibacillus ferrarius</name>
    <dbReference type="NCBI Taxonomy" id="1469647"/>
    <lineage>
        <taxon>Bacteria</taxon>
        <taxon>Bacillati</taxon>
        <taxon>Bacillota</taxon>
        <taxon>Bacilli</taxon>
        <taxon>Bacillales</taxon>
        <taxon>Paenibacillaceae</taxon>
        <taxon>Paenibacillus</taxon>
    </lineage>
</organism>
<dbReference type="InterPro" id="IPR018126">
    <property type="entry name" value="SASP_alpha/beta-type_CS"/>
</dbReference>
<dbReference type="PROSITE" id="PS00304">
    <property type="entry name" value="SASP_1"/>
    <property type="match status" value="1"/>
</dbReference>
<dbReference type="PANTHER" id="PTHR36107:SF1">
    <property type="entry name" value="SMALL, ACID-SOLUBLE SPORE PROTEIN A"/>
    <property type="match status" value="1"/>
</dbReference>
<name>A0A1V4HCQ1_9BACL</name>
<protein>
    <submittedName>
        <fullName evidence="4">Spore protein</fullName>
    </submittedName>
</protein>
<dbReference type="GO" id="GO:0003690">
    <property type="term" value="F:double-stranded DNA binding"/>
    <property type="evidence" value="ECO:0007669"/>
    <property type="project" value="InterPro"/>
</dbReference>
<dbReference type="InterPro" id="IPR001448">
    <property type="entry name" value="SASP_alpha/beta-type"/>
</dbReference>
<comment type="caution">
    <text evidence="4">The sequence shown here is derived from an EMBL/GenBank/DDBJ whole genome shotgun (WGS) entry which is preliminary data.</text>
</comment>
<dbReference type="RefSeq" id="WP_079417724.1">
    <property type="nucleotide sequence ID" value="NZ_MBTG01000034.1"/>
</dbReference>
<evidence type="ECO:0000313" key="5">
    <source>
        <dbReference type="Proteomes" id="UP000190626"/>
    </source>
</evidence>
<dbReference type="OrthoDB" id="2627848at2"/>
<dbReference type="InterPro" id="IPR038300">
    <property type="entry name" value="SASP_sf_alpha/beta"/>
</dbReference>
<dbReference type="GO" id="GO:0006265">
    <property type="term" value="P:DNA topological change"/>
    <property type="evidence" value="ECO:0007669"/>
    <property type="project" value="InterPro"/>
</dbReference>
<dbReference type="Pfam" id="PF00269">
    <property type="entry name" value="SASP"/>
    <property type="match status" value="1"/>
</dbReference>
<dbReference type="InterPro" id="IPR050847">
    <property type="entry name" value="SASP_DNA-binding"/>
</dbReference>
<sequence length="69" mass="7438">MANNNTLVVPQAKAALNQMKYEVAQELGIPLQPNGYNGNLATRDAGSIGGNITKRLVQVAEQQLQGFNR</sequence>
<reference evidence="5" key="1">
    <citation type="submission" date="2016-07" db="EMBL/GenBank/DDBJ databases">
        <authorList>
            <person name="Florea S."/>
            <person name="Webb J.S."/>
            <person name="Jaromczyk J."/>
            <person name="Schardl C.L."/>
        </authorList>
    </citation>
    <scope>NUCLEOTIDE SEQUENCE [LARGE SCALE GENOMIC DNA]</scope>
    <source>
        <strain evidence="5">CY1</strain>
    </source>
</reference>
<dbReference type="PANTHER" id="PTHR36107">
    <property type="entry name" value="SMALL, ACID-SOLUBLE SPORE PROTEIN A"/>
    <property type="match status" value="1"/>
</dbReference>
<keyword evidence="5" id="KW-1185">Reference proteome</keyword>
<evidence type="ECO:0000313" key="4">
    <source>
        <dbReference type="EMBL" id="OPH50533.1"/>
    </source>
</evidence>
<dbReference type="STRING" id="1469647.BC351_07725"/>
<dbReference type="Gene3D" id="6.10.10.80">
    <property type="entry name" value="Small, acid-soluble spore protein, alpha/beta type-like"/>
    <property type="match status" value="1"/>
</dbReference>
<dbReference type="Proteomes" id="UP000190626">
    <property type="component" value="Unassembled WGS sequence"/>
</dbReference>
<comment type="function">
    <text evidence="1">SASP are bound to spore DNA. They are double-stranded DNA-binding proteins that cause DNA to change to an a-like conformation. They protect the DNA backbone from chemical and enzymatic cleavage and are thus involved in dormant spore's high resistance to UV light.</text>
</comment>
<keyword evidence="3" id="KW-0238">DNA-binding</keyword>
<evidence type="ECO:0000256" key="1">
    <source>
        <dbReference type="ARBA" id="ARBA00003863"/>
    </source>
</evidence>
<evidence type="ECO:0000256" key="3">
    <source>
        <dbReference type="ARBA" id="ARBA00023125"/>
    </source>
</evidence>
<gene>
    <name evidence="4" type="ORF">BC351_07725</name>
</gene>
<comment type="similarity">
    <text evidence="2">Belongs to the alpha/beta-type SASP family.</text>
</comment>
<dbReference type="AlphaFoldDB" id="A0A1V4HCQ1"/>
<dbReference type="EMBL" id="MBTG01000034">
    <property type="protein sequence ID" value="OPH50533.1"/>
    <property type="molecule type" value="Genomic_DNA"/>
</dbReference>